<sequence>MKQCHRVTRAQEELTHCNVKLRRLHTSIIDEEQYIEHRRGTNRLLLEQIELTQALLGFTGSKTPGKYKRKDLDPPSSPSLSNSPPSDSPSSKLPPSNLSPSNPLPSNPLPLESNAPSESDAPLQQHRVDGDVTSEHQAPIDDDSEIDEDDDELTESVRTMVDWVSGLAS</sequence>
<evidence type="ECO:0000313" key="3">
    <source>
        <dbReference type="Proteomes" id="UP000297245"/>
    </source>
</evidence>
<feature type="region of interest" description="Disordered" evidence="1">
    <location>
        <begin position="59"/>
        <end position="153"/>
    </location>
</feature>
<protein>
    <submittedName>
        <fullName evidence="2">Uncharacterized protein</fullName>
    </submittedName>
</protein>
<evidence type="ECO:0000256" key="1">
    <source>
        <dbReference type="SAM" id="MobiDB-lite"/>
    </source>
</evidence>
<evidence type="ECO:0000313" key="2">
    <source>
        <dbReference type="EMBL" id="THU98879.1"/>
    </source>
</evidence>
<dbReference type="Proteomes" id="UP000297245">
    <property type="component" value="Unassembled WGS sequence"/>
</dbReference>
<dbReference type="EMBL" id="ML179128">
    <property type="protein sequence ID" value="THU98879.1"/>
    <property type="molecule type" value="Genomic_DNA"/>
</dbReference>
<accession>A0A4S8M919</accession>
<dbReference type="OrthoDB" id="2676448at2759"/>
<proteinExistence type="predicted"/>
<organism evidence="2 3">
    <name type="scientific">Dendrothele bispora (strain CBS 962.96)</name>
    <dbReference type="NCBI Taxonomy" id="1314807"/>
    <lineage>
        <taxon>Eukaryota</taxon>
        <taxon>Fungi</taxon>
        <taxon>Dikarya</taxon>
        <taxon>Basidiomycota</taxon>
        <taxon>Agaricomycotina</taxon>
        <taxon>Agaricomycetes</taxon>
        <taxon>Agaricomycetidae</taxon>
        <taxon>Agaricales</taxon>
        <taxon>Agaricales incertae sedis</taxon>
        <taxon>Dendrothele</taxon>
    </lineage>
</organism>
<reference evidence="2 3" key="1">
    <citation type="journal article" date="2019" name="Nat. Ecol. Evol.">
        <title>Megaphylogeny resolves global patterns of mushroom evolution.</title>
        <authorList>
            <person name="Varga T."/>
            <person name="Krizsan K."/>
            <person name="Foldi C."/>
            <person name="Dima B."/>
            <person name="Sanchez-Garcia M."/>
            <person name="Sanchez-Ramirez S."/>
            <person name="Szollosi G.J."/>
            <person name="Szarkandi J.G."/>
            <person name="Papp V."/>
            <person name="Albert L."/>
            <person name="Andreopoulos W."/>
            <person name="Angelini C."/>
            <person name="Antonin V."/>
            <person name="Barry K.W."/>
            <person name="Bougher N.L."/>
            <person name="Buchanan P."/>
            <person name="Buyck B."/>
            <person name="Bense V."/>
            <person name="Catcheside P."/>
            <person name="Chovatia M."/>
            <person name="Cooper J."/>
            <person name="Damon W."/>
            <person name="Desjardin D."/>
            <person name="Finy P."/>
            <person name="Geml J."/>
            <person name="Haridas S."/>
            <person name="Hughes K."/>
            <person name="Justo A."/>
            <person name="Karasinski D."/>
            <person name="Kautmanova I."/>
            <person name="Kiss B."/>
            <person name="Kocsube S."/>
            <person name="Kotiranta H."/>
            <person name="LaButti K.M."/>
            <person name="Lechner B.E."/>
            <person name="Liimatainen K."/>
            <person name="Lipzen A."/>
            <person name="Lukacs Z."/>
            <person name="Mihaltcheva S."/>
            <person name="Morgado L.N."/>
            <person name="Niskanen T."/>
            <person name="Noordeloos M.E."/>
            <person name="Ohm R.A."/>
            <person name="Ortiz-Santana B."/>
            <person name="Ovrebo C."/>
            <person name="Racz N."/>
            <person name="Riley R."/>
            <person name="Savchenko A."/>
            <person name="Shiryaev A."/>
            <person name="Soop K."/>
            <person name="Spirin V."/>
            <person name="Szebenyi C."/>
            <person name="Tomsovsky M."/>
            <person name="Tulloss R.E."/>
            <person name="Uehling J."/>
            <person name="Grigoriev I.V."/>
            <person name="Vagvolgyi C."/>
            <person name="Papp T."/>
            <person name="Martin F.M."/>
            <person name="Miettinen O."/>
            <person name="Hibbett D.S."/>
            <person name="Nagy L.G."/>
        </authorList>
    </citation>
    <scope>NUCLEOTIDE SEQUENCE [LARGE SCALE GENOMIC DNA]</scope>
    <source>
        <strain evidence="2 3">CBS 962.96</strain>
    </source>
</reference>
<gene>
    <name evidence="2" type="ORF">K435DRAFT_856226</name>
</gene>
<feature type="compositionally biased region" description="Acidic residues" evidence="1">
    <location>
        <begin position="140"/>
        <end position="153"/>
    </location>
</feature>
<name>A0A4S8M919_DENBC</name>
<feature type="compositionally biased region" description="Low complexity" evidence="1">
    <location>
        <begin position="78"/>
        <end position="101"/>
    </location>
</feature>
<keyword evidence="3" id="KW-1185">Reference proteome</keyword>
<dbReference type="AlphaFoldDB" id="A0A4S8M919"/>